<dbReference type="EMBL" id="CAJHNH020003223">
    <property type="protein sequence ID" value="CAG5128786.1"/>
    <property type="molecule type" value="Genomic_DNA"/>
</dbReference>
<feature type="non-terminal residue" evidence="3">
    <location>
        <position position="200"/>
    </location>
</feature>
<evidence type="ECO:0000313" key="4">
    <source>
        <dbReference type="Proteomes" id="UP000678393"/>
    </source>
</evidence>
<dbReference type="OrthoDB" id="6429365at2759"/>
<evidence type="ECO:0000256" key="1">
    <source>
        <dbReference type="ARBA" id="ARBA00008174"/>
    </source>
</evidence>
<evidence type="ECO:0000259" key="2">
    <source>
        <dbReference type="Pfam" id="PF05029"/>
    </source>
</evidence>
<comment type="caution">
    <text evidence="3">The sequence shown here is derived from an EMBL/GenBank/DDBJ whole genome shotgun (WGS) entry which is preliminary data.</text>
</comment>
<proteinExistence type="inferred from homology"/>
<dbReference type="Pfam" id="PF05029">
    <property type="entry name" value="TIMELESS_C"/>
    <property type="match status" value="1"/>
</dbReference>
<evidence type="ECO:0000313" key="3">
    <source>
        <dbReference type="EMBL" id="CAG5128786.1"/>
    </source>
</evidence>
<sequence>GGLNIFENSNILHELSSVSEDGFVPFLLDKLKALGFEAHLVWLQKQLLEAAYVKLAIKDPTYRIHVEEPVAKFYALQSKPIPMIPWNEELEEALSNPYFHLLQQSLGLYTNDDPASSTREFHSISRPCYLLTKLDKLVPSNQVGHVVFSVKFDVDTLKESSNLGSAQVKPDQVNVPLKTFEHTWLNVIQKMNGDFTVGSF</sequence>
<organism evidence="3 4">
    <name type="scientific">Candidula unifasciata</name>
    <dbReference type="NCBI Taxonomy" id="100452"/>
    <lineage>
        <taxon>Eukaryota</taxon>
        <taxon>Metazoa</taxon>
        <taxon>Spiralia</taxon>
        <taxon>Lophotrochozoa</taxon>
        <taxon>Mollusca</taxon>
        <taxon>Gastropoda</taxon>
        <taxon>Heterobranchia</taxon>
        <taxon>Euthyneura</taxon>
        <taxon>Panpulmonata</taxon>
        <taxon>Eupulmonata</taxon>
        <taxon>Stylommatophora</taxon>
        <taxon>Helicina</taxon>
        <taxon>Helicoidea</taxon>
        <taxon>Geomitridae</taxon>
        <taxon>Candidula</taxon>
    </lineage>
</organism>
<dbReference type="InterPro" id="IPR007725">
    <property type="entry name" value="TIMELESS_C"/>
</dbReference>
<comment type="similarity">
    <text evidence="1">Belongs to the timeless family.</text>
</comment>
<reference evidence="3" key="1">
    <citation type="submission" date="2021-04" db="EMBL/GenBank/DDBJ databases">
        <authorList>
            <consortium name="Molecular Ecology Group"/>
        </authorList>
    </citation>
    <scope>NUCLEOTIDE SEQUENCE</scope>
</reference>
<name>A0A8S3ZN75_9EUPU</name>
<keyword evidence="4" id="KW-1185">Reference proteome</keyword>
<gene>
    <name evidence="3" type="ORF">CUNI_LOCUS14344</name>
</gene>
<feature type="domain" description="Timeless C-terminal" evidence="2">
    <location>
        <begin position="27"/>
        <end position="121"/>
    </location>
</feature>
<protein>
    <recommendedName>
        <fullName evidence="2">Timeless C-terminal domain-containing protein</fullName>
    </recommendedName>
</protein>
<dbReference type="Proteomes" id="UP000678393">
    <property type="component" value="Unassembled WGS sequence"/>
</dbReference>
<dbReference type="AlphaFoldDB" id="A0A8S3ZN75"/>
<accession>A0A8S3ZN75</accession>